<evidence type="ECO:0000313" key="1">
    <source>
        <dbReference type="EMBL" id="HIX20348.1"/>
    </source>
</evidence>
<accession>A0A9D2AIE7</accession>
<comment type="caution">
    <text evidence="1">The sequence shown here is derived from an EMBL/GenBank/DDBJ whole genome shotgun (WGS) entry which is preliminary data.</text>
</comment>
<sequence length="177" mass="20699">MKHQFSYSGQFAYSEERYDISSRDLSTPYSGKWVRLTHPMRLVTYRGNYDADWHQLLDMSMRIPEPILNEDSRFCRAYTLPVGTELYVVGAKEFKLVLTGETETRSNRYVMLVRLWHPDFHRMVGAFYNIGNLQEAEKQLPDKSFCTRYRSLKPLPFEDETTVKEAPSTPAQKGVAR</sequence>
<dbReference type="AlphaFoldDB" id="A0A9D2AIE7"/>
<proteinExistence type="predicted"/>
<reference evidence="1" key="1">
    <citation type="journal article" date="2021" name="PeerJ">
        <title>Extensive microbial diversity within the chicken gut microbiome revealed by metagenomics and culture.</title>
        <authorList>
            <person name="Gilroy R."/>
            <person name="Ravi A."/>
            <person name="Getino M."/>
            <person name="Pursley I."/>
            <person name="Horton D.L."/>
            <person name="Alikhan N.F."/>
            <person name="Baker D."/>
            <person name="Gharbi K."/>
            <person name="Hall N."/>
            <person name="Watson M."/>
            <person name="Adriaenssens E.M."/>
            <person name="Foster-Nyarko E."/>
            <person name="Jarju S."/>
            <person name="Secka A."/>
            <person name="Antonio M."/>
            <person name="Oren A."/>
            <person name="Chaudhuri R.R."/>
            <person name="La Ragione R."/>
            <person name="Hildebrand F."/>
            <person name="Pallen M.J."/>
        </authorList>
    </citation>
    <scope>NUCLEOTIDE SEQUENCE</scope>
    <source>
        <strain evidence="1">14975</strain>
    </source>
</reference>
<dbReference type="EMBL" id="DXFQ01000132">
    <property type="protein sequence ID" value="HIX20348.1"/>
    <property type="molecule type" value="Genomic_DNA"/>
</dbReference>
<evidence type="ECO:0000313" key="2">
    <source>
        <dbReference type="Proteomes" id="UP000823964"/>
    </source>
</evidence>
<dbReference type="Proteomes" id="UP000823964">
    <property type="component" value="Unassembled WGS sequence"/>
</dbReference>
<reference evidence="1" key="2">
    <citation type="submission" date="2021-04" db="EMBL/GenBank/DDBJ databases">
        <authorList>
            <person name="Gilroy R."/>
        </authorList>
    </citation>
    <scope>NUCLEOTIDE SEQUENCE</scope>
    <source>
        <strain evidence="1">14975</strain>
    </source>
</reference>
<name>A0A9D2AIE7_9BACT</name>
<organism evidence="1 2">
    <name type="scientific">Candidatus Akkermansia intestinigallinarum</name>
    <dbReference type="NCBI Taxonomy" id="2838431"/>
    <lineage>
        <taxon>Bacteria</taxon>
        <taxon>Pseudomonadati</taxon>
        <taxon>Verrucomicrobiota</taxon>
        <taxon>Verrucomicrobiia</taxon>
        <taxon>Verrucomicrobiales</taxon>
        <taxon>Akkermansiaceae</taxon>
        <taxon>Akkermansia</taxon>
    </lineage>
</organism>
<gene>
    <name evidence="1" type="ORF">H9862_07090</name>
</gene>
<protein>
    <submittedName>
        <fullName evidence="1">Uncharacterized protein</fullName>
    </submittedName>
</protein>